<evidence type="ECO:0000313" key="3">
    <source>
        <dbReference type="Proteomes" id="UP000269721"/>
    </source>
</evidence>
<sequence length="263" mass="28164">MTNLLSQSVFNDLARRSDKLKGVCCIWLPGPGPQSSSRLVAGLVQREGLDRGPRVQSNQRSYITTSSPPPYPLLFLDIQLLLSIPQPLITPHAIQTHISSNGWRSDLSAKTPKTLRPAPPRPAAAATAPPRSRHSACPLPAQRSYSYTSWPGRPIATRDERICFVNGIGAASGAGALAGGMGGLAFKKLGDHPHYHDQAPLYKTNICVASRKPSMACAASRLCALVVGLLLNLSFAHAQQPCMNGNSNGEPIYLNGSYGYGWT</sequence>
<feature type="region of interest" description="Disordered" evidence="1">
    <location>
        <begin position="103"/>
        <end position="139"/>
    </location>
</feature>
<reference evidence="3" key="1">
    <citation type="journal article" date="2018" name="Nat. Microbiol.">
        <title>Leveraging single-cell genomics to expand the fungal tree of life.</title>
        <authorList>
            <person name="Ahrendt S.R."/>
            <person name="Quandt C.A."/>
            <person name="Ciobanu D."/>
            <person name="Clum A."/>
            <person name="Salamov A."/>
            <person name="Andreopoulos B."/>
            <person name="Cheng J.F."/>
            <person name="Woyke T."/>
            <person name="Pelin A."/>
            <person name="Henrissat B."/>
            <person name="Reynolds N.K."/>
            <person name="Benny G.L."/>
            <person name="Smith M.E."/>
            <person name="James T.Y."/>
            <person name="Grigoriev I.V."/>
        </authorList>
    </citation>
    <scope>NUCLEOTIDE SEQUENCE [LARGE SCALE GENOMIC DNA]</scope>
</reference>
<accession>A0A4P9W118</accession>
<keyword evidence="3" id="KW-1185">Reference proteome</keyword>
<evidence type="ECO:0000256" key="1">
    <source>
        <dbReference type="SAM" id="MobiDB-lite"/>
    </source>
</evidence>
<protein>
    <submittedName>
        <fullName evidence="2">Uncharacterized protein</fullName>
    </submittedName>
</protein>
<proteinExistence type="predicted"/>
<dbReference type="AlphaFoldDB" id="A0A4P9W118"/>
<gene>
    <name evidence="2" type="ORF">BDK51DRAFT_48038</name>
</gene>
<organism evidence="2 3">
    <name type="scientific">Blyttiomyces helicus</name>
    <dbReference type="NCBI Taxonomy" id="388810"/>
    <lineage>
        <taxon>Eukaryota</taxon>
        <taxon>Fungi</taxon>
        <taxon>Fungi incertae sedis</taxon>
        <taxon>Chytridiomycota</taxon>
        <taxon>Chytridiomycota incertae sedis</taxon>
        <taxon>Chytridiomycetes</taxon>
        <taxon>Chytridiomycetes incertae sedis</taxon>
        <taxon>Blyttiomyces</taxon>
    </lineage>
</organism>
<name>A0A4P9W118_9FUNG</name>
<dbReference type="Proteomes" id="UP000269721">
    <property type="component" value="Unassembled WGS sequence"/>
</dbReference>
<dbReference type="EMBL" id="ML000169">
    <property type="protein sequence ID" value="RKO84378.1"/>
    <property type="molecule type" value="Genomic_DNA"/>
</dbReference>
<evidence type="ECO:0000313" key="2">
    <source>
        <dbReference type="EMBL" id="RKO84378.1"/>
    </source>
</evidence>